<feature type="region of interest" description="Disordered" evidence="5">
    <location>
        <begin position="78"/>
        <end position="124"/>
    </location>
</feature>
<comment type="similarity">
    <text evidence="2">Belongs to the GMC oxidoreductase family.</text>
</comment>
<dbReference type="GO" id="GO:0050660">
    <property type="term" value="F:flavin adenine dinucleotide binding"/>
    <property type="evidence" value="ECO:0007669"/>
    <property type="project" value="InterPro"/>
</dbReference>
<dbReference type="PANTHER" id="PTHR11552">
    <property type="entry name" value="GLUCOSE-METHANOL-CHOLINE GMC OXIDOREDUCTASE"/>
    <property type="match status" value="1"/>
</dbReference>
<dbReference type="EMBL" id="JACHMG010000001">
    <property type="protein sequence ID" value="MBB4689669.1"/>
    <property type="molecule type" value="Genomic_DNA"/>
</dbReference>
<dbReference type="Pfam" id="PF00732">
    <property type="entry name" value="GMC_oxred_N"/>
    <property type="match status" value="1"/>
</dbReference>
<evidence type="ECO:0000259" key="6">
    <source>
        <dbReference type="PROSITE" id="PS00624"/>
    </source>
</evidence>
<accession>A0A840J7I0</accession>
<evidence type="ECO:0000313" key="8">
    <source>
        <dbReference type="Proteomes" id="UP000581769"/>
    </source>
</evidence>
<dbReference type="PANTHER" id="PTHR11552:SF147">
    <property type="entry name" value="CHOLINE DEHYDROGENASE, MITOCHONDRIAL"/>
    <property type="match status" value="1"/>
</dbReference>
<comment type="caution">
    <text evidence="7">The sequence shown here is derived from an EMBL/GenBank/DDBJ whole genome shotgun (WGS) entry which is preliminary data.</text>
</comment>
<protein>
    <recommendedName>
        <fullName evidence="6">Glucose-methanol-choline oxidoreductase N-terminal domain-containing protein</fullName>
    </recommendedName>
</protein>
<dbReference type="SUPFAM" id="SSF51905">
    <property type="entry name" value="FAD/NAD(P)-binding domain"/>
    <property type="match status" value="1"/>
</dbReference>
<evidence type="ECO:0000313" key="7">
    <source>
        <dbReference type="EMBL" id="MBB4689669.1"/>
    </source>
</evidence>
<keyword evidence="8" id="KW-1185">Reference proteome</keyword>
<keyword evidence="3" id="KW-0285">Flavoprotein</keyword>
<evidence type="ECO:0000256" key="4">
    <source>
        <dbReference type="ARBA" id="ARBA00022827"/>
    </source>
</evidence>
<evidence type="ECO:0000256" key="2">
    <source>
        <dbReference type="ARBA" id="ARBA00010790"/>
    </source>
</evidence>
<dbReference type="PROSITE" id="PS00624">
    <property type="entry name" value="GMC_OXRED_2"/>
    <property type="match status" value="1"/>
</dbReference>
<gene>
    <name evidence="7" type="ORF">BJY18_007154</name>
</gene>
<dbReference type="InterPro" id="IPR036188">
    <property type="entry name" value="FAD/NAD-bd_sf"/>
</dbReference>
<reference evidence="7 8" key="1">
    <citation type="submission" date="2020-08" db="EMBL/GenBank/DDBJ databases">
        <title>Sequencing the genomes of 1000 actinobacteria strains.</title>
        <authorList>
            <person name="Klenk H.-P."/>
        </authorList>
    </citation>
    <scope>NUCLEOTIDE SEQUENCE [LARGE SCALE GENOMIC DNA]</scope>
    <source>
        <strain evidence="7 8">DSM 45859</strain>
    </source>
</reference>
<evidence type="ECO:0000256" key="3">
    <source>
        <dbReference type="ARBA" id="ARBA00022630"/>
    </source>
</evidence>
<evidence type="ECO:0000256" key="5">
    <source>
        <dbReference type="SAM" id="MobiDB-lite"/>
    </source>
</evidence>
<dbReference type="Proteomes" id="UP000581769">
    <property type="component" value="Unassembled WGS sequence"/>
</dbReference>
<keyword evidence="4" id="KW-0274">FAD</keyword>
<dbReference type="AlphaFoldDB" id="A0A840J7I0"/>
<dbReference type="GO" id="GO:0016614">
    <property type="term" value="F:oxidoreductase activity, acting on CH-OH group of donors"/>
    <property type="evidence" value="ECO:0007669"/>
    <property type="project" value="InterPro"/>
</dbReference>
<dbReference type="Gene3D" id="3.50.50.60">
    <property type="entry name" value="FAD/NAD(P)-binding domain"/>
    <property type="match status" value="1"/>
</dbReference>
<sequence length="124" mass="13030">MRARPKLTVVTDALVHRMLFKNCRATGVVSSSDGRTSSAGCRKEIVATAGAIGSPQLLLLSGIGPVSHLADLGTAQMAELPEGRTQPARPPGQRNRLPVRAARCPTALPTKPRFSGSSARGHRP</sequence>
<proteinExistence type="inferred from homology"/>
<comment type="cofactor">
    <cofactor evidence="1">
        <name>FAD</name>
        <dbReference type="ChEBI" id="CHEBI:57692"/>
    </cofactor>
</comment>
<dbReference type="InterPro" id="IPR000172">
    <property type="entry name" value="GMC_OxRdtase_N"/>
</dbReference>
<feature type="domain" description="Glucose-methanol-choline oxidoreductase N-terminal" evidence="6">
    <location>
        <begin position="50"/>
        <end position="64"/>
    </location>
</feature>
<organism evidence="7 8">
    <name type="scientific">Amycolatopsis jiangsuensis</name>
    <dbReference type="NCBI Taxonomy" id="1181879"/>
    <lineage>
        <taxon>Bacteria</taxon>
        <taxon>Bacillati</taxon>
        <taxon>Actinomycetota</taxon>
        <taxon>Actinomycetes</taxon>
        <taxon>Pseudonocardiales</taxon>
        <taxon>Pseudonocardiaceae</taxon>
        <taxon>Amycolatopsis</taxon>
    </lineage>
</organism>
<name>A0A840J7I0_9PSEU</name>
<evidence type="ECO:0000256" key="1">
    <source>
        <dbReference type="ARBA" id="ARBA00001974"/>
    </source>
</evidence>
<dbReference type="InterPro" id="IPR012132">
    <property type="entry name" value="GMC_OxRdtase"/>
</dbReference>